<name>A0A6M5YTR5_9BACT</name>
<dbReference type="KEGG" id="ftj:FTUN_4394"/>
<accession>A0A6M5YTR5</accession>
<keyword evidence="2" id="KW-1185">Reference proteome</keyword>
<dbReference type="InterPro" id="IPR039470">
    <property type="entry name" value="Nuc_deoxyri_tr2"/>
</dbReference>
<organism evidence="1 2">
    <name type="scientific">Frigoriglobus tundricola</name>
    <dbReference type="NCBI Taxonomy" id="2774151"/>
    <lineage>
        <taxon>Bacteria</taxon>
        <taxon>Pseudomonadati</taxon>
        <taxon>Planctomycetota</taxon>
        <taxon>Planctomycetia</taxon>
        <taxon>Gemmatales</taxon>
        <taxon>Gemmataceae</taxon>
        <taxon>Frigoriglobus</taxon>
    </lineage>
</organism>
<dbReference type="RefSeq" id="WP_171472343.1">
    <property type="nucleotide sequence ID" value="NZ_CP053452.2"/>
</dbReference>
<dbReference type="EMBL" id="CP053452">
    <property type="protein sequence ID" value="QJW96834.1"/>
    <property type="molecule type" value="Genomic_DNA"/>
</dbReference>
<sequence length="163" mass="18179">MPTAPPATYIEALAEYDGPVPSLFLAGGISGTFDWQADVVARLSDLPLVLLNPRRRNFPMDDPTAARTQIEWEYRHLRRATAVLFWFPPETLCPIALYELGGRALVREQPLFVGSHPDYARRLDVEVQLKLARPEVPVASDTATLARHVRDWWNATRSSGGAG</sequence>
<gene>
    <name evidence="1" type="ORF">FTUN_4394</name>
</gene>
<dbReference type="Pfam" id="PF15891">
    <property type="entry name" value="Nuc_deoxyri_tr2"/>
    <property type="match status" value="1"/>
</dbReference>
<dbReference type="AlphaFoldDB" id="A0A6M5YTR5"/>
<evidence type="ECO:0000313" key="2">
    <source>
        <dbReference type="Proteomes" id="UP000503447"/>
    </source>
</evidence>
<protein>
    <recommendedName>
        <fullName evidence="3">Nucleoside 2-deoxyribosyltransferase-like protein</fullName>
    </recommendedName>
</protein>
<evidence type="ECO:0000313" key="1">
    <source>
        <dbReference type="EMBL" id="QJW96834.1"/>
    </source>
</evidence>
<proteinExistence type="predicted"/>
<evidence type="ECO:0008006" key="3">
    <source>
        <dbReference type="Google" id="ProtNLM"/>
    </source>
</evidence>
<dbReference type="Gene3D" id="3.40.50.450">
    <property type="match status" value="1"/>
</dbReference>
<reference evidence="2" key="1">
    <citation type="submission" date="2020-05" db="EMBL/GenBank/DDBJ databases">
        <title>Frigoriglobus tundricola gen. nov., sp. nov., a psychrotolerant cellulolytic planctomycete of the family Gemmataceae with two divergent copies of 16S rRNA gene.</title>
        <authorList>
            <person name="Kulichevskaya I.S."/>
            <person name="Ivanova A.A."/>
            <person name="Naumoff D.G."/>
            <person name="Beletsky A.V."/>
            <person name="Rijpstra W.I.C."/>
            <person name="Sinninghe Damste J.S."/>
            <person name="Mardanov A.V."/>
            <person name="Ravin N.V."/>
            <person name="Dedysh S.N."/>
        </authorList>
    </citation>
    <scope>NUCLEOTIDE SEQUENCE [LARGE SCALE GENOMIC DNA]</scope>
    <source>
        <strain evidence="2">PL17</strain>
    </source>
</reference>
<dbReference type="Proteomes" id="UP000503447">
    <property type="component" value="Chromosome"/>
</dbReference>